<proteinExistence type="predicted"/>
<dbReference type="InterPro" id="IPR006141">
    <property type="entry name" value="Intein_N"/>
</dbReference>
<evidence type="ECO:0000259" key="1">
    <source>
        <dbReference type="Pfam" id="PF13403"/>
    </source>
</evidence>
<dbReference type="SUPFAM" id="SSF51294">
    <property type="entry name" value="Hedgehog/intein (Hint) domain"/>
    <property type="match status" value="1"/>
</dbReference>
<name>A0A7X6JYQ4_9RHOB</name>
<reference evidence="2 3" key="1">
    <citation type="submission" date="2020-04" db="EMBL/GenBank/DDBJ databases">
        <authorList>
            <person name="Yoon J."/>
        </authorList>
    </citation>
    <scope>NUCLEOTIDE SEQUENCE [LARGE SCALE GENOMIC DNA]</scope>
    <source>
        <strain evidence="2 3">KMU-115</strain>
    </source>
</reference>
<dbReference type="AlphaFoldDB" id="A0A7X6JYQ4"/>
<dbReference type="Gene3D" id="2.170.16.10">
    <property type="entry name" value="Hedgehog/Intein (Hint) domain"/>
    <property type="match status" value="1"/>
</dbReference>
<dbReference type="PROSITE" id="PS50817">
    <property type="entry name" value="INTEIN_N_TER"/>
    <property type="match status" value="1"/>
</dbReference>
<dbReference type="Proteomes" id="UP000526408">
    <property type="component" value="Unassembled WGS sequence"/>
</dbReference>
<organism evidence="2 3">
    <name type="scientific">Roseicyclus persicicus</name>
    <dbReference type="NCBI Taxonomy" id="2650661"/>
    <lineage>
        <taxon>Bacteria</taxon>
        <taxon>Pseudomonadati</taxon>
        <taxon>Pseudomonadota</taxon>
        <taxon>Alphaproteobacteria</taxon>
        <taxon>Rhodobacterales</taxon>
        <taxon>Roseobacteraceae</taxon>
        <taxon>Roseicyclus</taxon>
    </lineage>
</organism>
<dbReference type="RefSeq" id="WP_168622398.1">
    <property type="nucleotide sequence ID" value="NZ_JAAZQQ010000002.1"/>
</dbReference>
<dbReference type="Gene3D" id="2.160.20.160">
    <property type="match status" value="1"/>
</dbReference>
<feature type="domain" description="Hedgehog/Intein (Hint)" evidence="1">
    <location>
        <begin position="260"/>
        <end position="398"/>
    </location>
</feature>
<dbReference type="InterPro" id="IPR028992">
    <property type="entry name" value="Hedgehog/Intein_dom"/>
</dbReference>
<comment type="caution">
    <text evidence="2">The sequence shown here is derived from an EMBL/GenBank/DDBJ whole genome shotgun (WGS) entry which is preliminary data.</text>
</comment>
<dbReference type="InterPro" id="IPR036844">
    <property type="entry name" value="Hint_dom_sf"/>
</dbReference>
<keyword evidence="3" id="KW-1185">Reference proteome</keyword>
<dbReference type="GO" id="GO:0016539">
    <property type="term" value="P:intein-mediated protein splicing"/>
    <property type="evidence" value="ECO:0007669"/>
    <property type="project" value="InterPro"/>
</dbReference>
<evidence type="ECO:0000313" key="2">
    <source>
        <dbReference type="EMBL" id="NKX43993.1"/>
    </source>
</evidence>
<evidence type="ECO:0000313" key="3">
    <source>
        <dbReference type="Proteomes" id="UP000526408"/>
    </source>
</evidence>
<dbReference type="EMBL" id="JAAZQQ010000002">
    <property type="protein sequence ID" value="NKX43993.1"/>
    <property type="molecule type" value="Genomic_DNA"/>
</dbReference>
<sequence>MATYYIVSKNQKPLGPNEIRAGDTIEVNEGDVFIFTSAANADTKFETPDNSPTSFEIKILESNANDFDIEIKVNLTVDIAIAHEVAAANVDIKADDADSVTLTAGNNVTLGKYEGSKDGSDVLAFGNNFKTDEDIKTHGGDDVITFGDNANVQHIETGDGNDSVQAGNGLIAVDIKTGDGADAIELGDDAFLDDIDTGKGNDTVVLGDDFTGDHVETKDGDDLVFIGSGATIDDLDGGNGSDTLVSQTDIANTSGFENVICFVRGTLILTENGYVPVEDLREGDILITLDHGPQPIRWIASSQTMAFGSHAPVRIRRGKFGNARDLWVSQQHRMLVADWRSDFFFGLNEVLCSAKHLVDDKDVEIVTGGVVEYFHVMLDRHEIIFAEGTATESFFPGDVGLAVLSTSARRDLYARFPKLIDGSEVYGDLARPTVARWEGTLLAA</sequence>
<gene>
    <name evidence="2" type="ORF">HCU73_05280</name>
</gene>
<accession>A0A7X6JYQ4</accession>
<dbReference type="Pfam" id="PF13403">
    <property type="entry name" value="Hint_2"/>
    <property type="match status" value="1"/>
</dbReference>
<protein>
    <recommendedName>
        <fullName evidence="1">Hedgehog/Intein (Hint) domain-containing protein</fullName>
    </recommendedName>
</protein>